<organism evidence="2 3">
    <name type="scientific">Aspergillus neoniger (strain CBS 115656)</name>
    <dbReference type="NCBI Taxonomy" id="1448310"/>
    <lineage>
        <taxon>Eukaryota</taxon>
        <taxon>Fungi</taxon>
        <taxon>Dikarya</taxon>
        <taxon>Ascomycota</taxon>
        <taxon>Pezizomycotina</taxon>
        <taxon>Eurotiomycetes</taxon>
        <taxon>Eurotiomycetidae</taxon>
        <taxon>Eurotiales</taxon>
        <taxon>Aspergillaceae</taxon>
        <taxon>Aspergillus</taxon>
        <taxon>Aspergillus subgen. Circumdati</taxon>
    </lineage>
</organism>
<proteinExistence type="predicted"/>
<keyword evidence="1" id="KW-0732">Signal</keyword>
<dbReference type="Proteomes" id="UP000247647">
    <property type="component" value="Unassembled WGS sequence"/>
</dbReference>
<protein>
    <submittedName>
        <fullName evidence="2">Uncharacterized protein</fullName>
    </submittedName>
</protein>
<dbReference type="EMBL" id="KZ821505">
    <property type="protein sequence ID" value="PYH28699.1"/>
    <property type="molecule type" value="Genomic_DNA"/>
</dbReference>
<accession>A0A318Y4F4</accession>
<dbReference type="RefSeq" id="XP_025474177.1">
    <property type="nucleotide sequence ID" value="XM_025626400.1"/>
</dbReference>
<feature type="chain" id="PRO_5016263170" evidence="1">
    <location>
        <begin position="19"/>
        <end position="158"/>
    </location>
</feature>
<reference evidence="2" key="1">
    <citation type="submission" date="2016-12" db="EMBL/GenBank/DDBJ databases">
        <title>The genomes of Aspergillus section Nigri reveals drivers in fungal speciation.</title>
        <authorList>
            <consortium name="DOE Joint Genome Institute"/>
            <person name="Vesth T.C."/>
            <person name="Nybo J."/>
            <person name="Theobald S."/>
            <person name="Brandl J."/>
            <person name="Frisvad J.C."/>
            <person name="Nielsen K.F."/>
            <person name="Lyhne E.K."/>
            <person name="Kogle M.E."/>
            <person name="Kuo A."/>
            <person name="Riley R."/>
            <person name="Clum A."/>
            <person name="Nolan M."/>
            <person name="Lipzen A."/>
            <person name="Salamov A."/>
            <person name="Henrissat B."/>
            <person name="Wiebenga A."/>
            <person name="De Vries R.P."/>
            <person name="Grigoriev I.V."/>
            <person name="Mortensen U.H."/>
            <person name="Andersen M.R."/>
            <person name="Baker S.E."/>
        </authorList>
    </citation>
    <scope>NUCLEOTIDE SEQUENCE [LARGE SCALE GENOMIC DNA]</scope>
    <source>
        <strain evidence="2">CBS 115656</strain>
    </source>
</reference>
<sequence length="158" mass="17807">MVCLRMTILQLYGSSLWAFFETAPTRSVRHSLRRLCPRCSVPDFPVHAVWPMVPSFLGDNVTNFKKSTLPPCDHEVVKRVVHWAVDLHHALRAAASRHQPAPISPWGVKPDFCSQALPSLISFSRAGAVMIDWRISLGKKGRKKSFLCILDKKYTLGL</sequence>
<feature type="signal peptide" evidence="1">
    <location>
        <begin position="1"/>
        <end position="18"/>
    </location>
</feature>
<evidence type="ECO:0000256" key="1">
    <source>
        <dbReference type="SAM" id="SignalP"/>
    </source>
</evidence>
<evidence type="ECO:0000313" key="3">
    <source>
        <dbReference type="Proteomes" id="UP000247647"/>
    </source>
</evidence>
<evidence type="ECO:0000313" key="2">
    <source>
        <dbReference type="EMBL" id="PYH28699.1"/>
    </source>
</evidence>
<dbReference type="AlphaFoldDB" id="A0A318Y4F4"/>
<dbReference type="GeneID" id="37128856"/>
<name>A0A318Y4F4_ASPNB</name>
<gene>
    <name evidence="2" type="ORF">BO87DRAFT_411072</name>
</gene>
<keyword evidence="3" id="KW-1185">Reference proteome</keyword>